<keyword evidence="2" id="KW-1185">Reference proteome</keyword>
<dbReference type="EMBL" id="ML179654">
    <property type="protein sequence ID" value="THU83580.1"/>
    <property type="molecule type" value="Genomic_DNA"/>
</dbReference>
<feature type="non-terminal residue" evidence="1">
    <location>
        <position position="63"/>
    </location>
</feature>
<organism evidence="1 2">
    <name type="scientific">Dendrothele bispora (strain CBS 962.96)</name>
    <dbReference type="NCBI Taxonomy" id="1314807"/>
    <lineage>
        <taxon>Eukaryota</taxon>
        <taxon>Fungi</taxon>
        <taxon>Dikarya</taxon>
        <taxon>Basidiomycota</taxon>
        <taxon>Agaricomycotina</taxon>
        <taxon>Agaricomycetes</taxon>
        <taxon>Agaricomycetidae</taxon>
        <taxon>Agaricales</taxon>
        <taxon>Agaricales incertae sedis</taxon>
        <taxon>Dendrothele</taxon>
    </lineage>
</organism>
<protein>
    <submittedName>
        <fullName evidence="1">Uncharacterized protein</fullName>
    </submittedName>
</protein>
<name>A0A4S8L570_DENBC</name>
<proteinExistence type="predicted"/>
<dbReference type="AlphaFoldDB" id="A0A4S8L570"/>
<evidence type="ECO:0000313" key="1">
    <source>
        <dbReference type="EMBL" id="THU83580.1"/>
    </source>
</evidence>
<reference evidence="1 2" key="1">
    <citation type="journal article" date="2019" name="Nat. Ecol. Evol.">
        <title>Megaphylogeny resolves global patterns of mushroom evolution.</title>
        <authorList>
            <person name="Varga T."/>
            <person name="Krizsan K."/>
            <person name="Foldi C."/>
            <person name="Dima B."/>
            <person name="Sanchez-Garcia M."/>
            <person name="Sanchez-Ramirez S."/>
            <person name="Szollosi G.J."/>
            <person name="Szarkandi J.G."/>
            <person name="Papp V."/>
            <person name="Albert L."/>
            <person name="Andreopoulos W."/>
            <person name="Angelini C."/>
            <person name="Antonin V."/>
            <person name="Barry K.W."/>
            <person name="Bougher N.L."/>
            <person name="Buchanan P."/>
            <person name="Buyck B."/>
            <person name="Bense V."/>
            <person name="Catcheside P."/>
            <person name="Chovatia M."/>
            <person name="Cooper J."/>
            <person name="Damon W."/>
            <person name="Desjardin D."/>
            <person name="Finy P."/>
            <person name="Geml J."/>
            <person name="Haridas S."/>
            <person name="Hughes K."/>
            <person name="Justo A."/>
            <person name="Karasinski D."/>
            <person name="Kautmanova I."/>
            <person name="Kiss B."/>
            <person name="Kocsube S."/>
            <person name="Kotiranta H."/>
            <person name="LaButti K.M."/>
            <person name="Lechner B.E."/>
            <person name="Liimatainen K."/>
            <person name="Lipzen A."/>
            <person name="Lukacs Z."/>
            <person name="Mihaltcheva S."/>
            <person name="Morgado L.N."/>
            <person name="Niskanen T."/>
            <person name="Noordeloos M.E."/>
            <person name="Ohm R.A."/>
            <person name="Ortiz-Santana B."/>
            <person name="Ovrebo C."/>
            <person name="Racz N."/>
            <person name="Riley R."/>
            <person name="Savchenko A."/>
            <person name="Shiryaev A."/>
            <person name="Soop K."/>
            <person name="Spirin V."/>
            <person name="Szebenyi C."/>
            <person name="Tomsovsky M."/>
            <person name="Tulloss R.E."/>
            <person name="Uehling J."/>
            <person name="Grigoriev I.V."/>
            <person name="Vagvolgyi C."/>
            <person name="Papp T."/>
            <person name="Martin F.M."/>
            <person name="Miettinen O."/>
            <person name="Hibbett D.S."/>
            <person name="Nagy L.G."/>
        </authorList>
    </citation>
    <scope>NUCLEOTIDE SEQUENCE [LARGE SCALE GENOMIC DNA]</scope>
    <source>
        <strain evidence="1 2">CBS 962.96</strain>
    </source>
</reference>
<gene>
    <name evidence="1" type="ORF">K435DRAFT_784132</name>
</gene>
<evidence type="ECO:0000313" key="2">
    <source>
        <dbReference type="Proteomes" id="UP000297245"/>
    </source>
</evidence>
<feature type="non-terminal residue" evidence="1">
    <location>
        <position position="1"/>
    </location>
</feature>
<dbReference type="Proteomes" id="UP000297245">
    <property type="component" value="Unassembled WGS sequence"/>
</dbReference>
<accession>A0A4S8L570</accession>
<sequence>TQLGRRLRRKRDRKLDCTSISPGARILELSRSWIMAVWDGYSLDGQSVAQGDLQTLHLASFVL</sequence>